<reference evidence="2" key="1">
    <citation type="submission" date="2023-04" db="EMBL/GenBank/DDBJ databases">
        <authorList>
            <person name="Vijverberg K."/>
            <person name="Xiong W."/>
            <person name="Schranz E."/>
        </authorList>
    </citation>
    <scope>NUCLEOTIDE SEQUENCE</scope>
</reference>
<accession>A0AA35YVG3</accession>
<name>A0AA35YVG3_LACSI</name>
<organism evidence="2 3">
    <name type="scientific">Lactuca saligna</name>
    <name type="common">Willowleaf lettuce</name>
    <dbReference type="NCBI Taxonomy" id="75948"/>
    <lineage>
        <taxon>Eukaryota</taxon>
        <taxon>Viridiplantae</taxon>
        <taxon>Streptophyta</taxon>
        <taxon>Embryophyta</taxon>
        <taxon>Tracheophyta</taxon>
        <taxon>Spermatophyta</taxon>
        <taxon>Magnoliopsida</taxon>
        <taxon>eudicotyledons</taxon>
        <taxon>Gunneridae</taxon>
        <taxon>Pentapetalae</taxon>
        <taxon>asterids</taxon>
        <taxon>campanulids</taxon>
        <taxon>Asterales</taxon>
        <taxon>Asteraceae</taxon>
        <taxon>Cichorioideae</taxon>
        <taxon>Cichorieae</taxon>
        <taxon>Lactucinae</taxon>
        <taxon>Lactuca</taxon>
    </lineage>
</organism>
<gene>
    <name evidence="2" type="ORF">LSALG_LOCUS20734</name>
</gene>
<dbReference type="Proteomes" id="UP001177003">
    <property type="component" value="Chromosome 4"/>
</dbReference>
<protein>
    <submittedName>
        <fullName evidence="2">Uncharacterized protein</fullName>
    </submittedName>
</protein>
<evidence type="ECO:0000256" key="1">
    <source>
        <dbReference type="SAM" id="MobiDB-lite"/>
    </source>
</evidence>
<proteinExistence type="predicted"/>
<dbReference type="AlphaFoldDB" id="A0AA35YVG3"/>
<dbReference type="EMBL" id="OX465080">
    <property type="protein sequence ID" value="CAI9281016.1"/>
    <property type="molecule type" value="Genomic_DNA"/>
</dbReference>
<evidence type="ECO:0000313" key="3">
    <source>
        <dbReference type="Proteomes" id="UP001177003"/>
    </source>
</evidence>
<evidence type="ECO:0000313" key="2">
    <source>
        <dbReference type="EMBL" id="CAI9281016.1"/>
    </source>
</evidence>
<feature type="region of interest" description="Disordered" evidence="1">
    <location>
        <begin position="285"/>
        <end position="305"/>
    </location>
</feature>
<keyword evidence="3" id="KW-1185">Reference proteome</keyword>
<sequence>MLNVKPNQNLIIDLDSSCYNALIRILIKCLKFSPLMKAITMSEDVPLVHLSKDFSTAIYKIEDIINFEVLNRNTSILKPNFYKLLALVTPKVSIDPESIPTTYLIEMFFQMGYTGDISLPSYFRNLFLPPMWNGLFTLLFKSFSEKVLGSDSASMFFYTLISGLYHAIKLDFGYVIWAQFGQGTSSSRRNPKISFADFWSNVVNRSLIHFMVPQMQHYLMTEILMLQTTRFVMLDPRNFEFFGSIPEVLLEKCHWKMPLENAIFRDYKKIPSFGKRKDKATPFGGMKVMKKSKNPVPKPQSPSPVLQYQSKELTSICPLVCG</sequence>